<protein>
    <submittedName>
        <fullName evidence="4">TonB dependent receptor</fullName>
    </submittedName>
</protein>
<dbReference type="GO" id="GO:0009279">
    <property type="term" value="C:cell outer membrane"/>
    <property type="evidence" value="ECO:0007669"/>
    <property type="project" value="UniProtKB-SubCell"/>
</dbReference>
<dbReference type="Gene3D" id="2.40.170.20">
    <property type="entry name" value="TonB-dependent receptor, beta-barrel domain"/>
    <property type="match status" value="1"/>
</dbReference>
<organism evidence="4 5">
    <name type="scientific">Nitrosospira multiformis</name>
    <dbReference type="NCBI Taxonomy" id="1231"/>
    <lineage>
        <taxon>Bacteria</taxon>
        <taxon>Pseudomonadati</taxon>
        <taxon>Pseudomonadota</taxon>
        <taxon>Betaproteobacteria</taxon>
        <taxon>Nitrosomonadales</taxon>
        <taxon>Nitrosomonadaceae</taxon>
        <taxon>Nitrosospira</taxon>
    </lineage>
</organism>
<dbReference type="EMBL" id="FPBZ01000005">
    <property type="protein sequence ID" value="SFU49407.1"/>
    <property type="molecule type" value="Genomic_DNA"/>
</dbReference>
<reference evidence="4 5" key="1">
    <citation type="submission" date="2016-10" db="EMBL/GenBank/DDBJ databases">
        <authorList>
            <person name="de Groot N.N."/>
        </authorList>
    </citation>
    <scope>NUCLEOTIDE SEQUENCE [LARGE SCALE GENOMIC DNA]</scope>
    <source>
        <strain evidence="4 5">Nl14</strain>
    </source>
</reference>
<dbReference type="Proteomes" id="UP000182649">
    <property type="component" value="Unassembled WGS sequence"/>
</dbReference>
<evidence type="ECO:0000256" key="3">
    <source>
        <dbReference type="ARBA" id="ARBA00023237"/>
    </source>
</evidence>
<keyword evidence="2" id="KW-0472">Membrane</keyword>
<sequence>MQIRYFGKRPLVEDNSIQSGNTVTVNGQIGIKIDKKFRVMLQVFNLFNTRAHAIDYYYISRLPGEPDAGIGDRHFHPIESRSFRINLVGNF</sequence>
<dbReference type="SUPFAM" id="SSF56935">
    <property type="entry name" value="Porins"/>
    <property type="match status" value="1"/>
</dbReference>
<dbReference type="AlphaFoldDB" id="A0A1I7GLT8"/>
<evidence type="ECO:0000256" key="1">
    <source>
        <dbReference type="ARBA" id="ARBA00004442"/>
    </source>
</evidence>
<accession>A0A1I7GLT8</accession>
<keyword evidence="3" id="KW-0998">Cell outer membrane</keyword>
<keyword evidence="4" id="KW-0675">Receptor</keyword>
<dbReference type="InterPro" id="IPR036942">
    <property type="entry name" value="Beta-barrel_TonB_sf"/>
</dbReference>
<comment type="subcellular location">
    <subcellularLocation>
        <location evidence="1">Cell outer membrane</location>
    </subcellularLocation>
</comment>
<evidence type="ECO:0000313" key="5">
    <source>
        <dbReference type="Proteomes" id="UP000182649"/>
    </source>
</evidence>
<proteinExistence type="predicted"/>
<name>A0A1I7GLT8_9PROT</name>
<evidence type="ECO:0000313" key="4">
    <source>
        <dbReference type="EMBL" id="SFU49407.1"/>
    </source>
</evidence>
<gene>
    <name evidence="4" type="ORF">SAMN05216417_10573</name>
</gene>
<evidence type="ECO:0000256" key="2">
    <source>
        <dbReference type="ARBA" id="ARBA00023136"/>
    </source>
</evidence>